<feature type="region of interest" description="Disordered" evidence="4">
    <location>
        <begin position="170"/>
        <end position="190"/>
    </location>
</feature>
<evidence type="ECO:0000313" key="7">
    <source>
        <dbReference type="EMBL" id="QHS97897.1"/>
    </source>
</evidence>
<keyword evidence="3" id="KW-1015">Disulfide bond</keyword>
<dbReference type="AlphaFoldDB" id="A0A6C0BZX5"/>
<keyword evidence="2" id="KW-0249">Electron transport</keyword>
<evidence type="ECO:0000256" key="2">
    <source>
        <dbReference type="ARBA" id="ARBA00022982"/>
    </source>
</evidence>
<dbReference type="PROSITE" id="PS00194">
    <property type="entry name" value="THIOREDOXIN_1"/>
    <property type="match status" value="1"/>
</dbReference>
<feature type="transmembrane region" description="Helical" evidence="5">
    <location>
        <begin position="5"/>
        <end position="23"/>
    </location>
</feature>
<dbReference type="PANTHER" id="PTHR45663">
    <property type="entry name" value="GEO12009P1"/>
    <property type="match status" value="1"/>
</dbReference>
<dbReference type="EMBL" id="MN739307">
    <property type="protein sequence ID" value="QHS97897.1"/>
    <property type="molecule type" value="Genomic_DNA"/>
</dbReference>
<dbReference type="InterPro" id="IPR017937">
    <property type="entry name" value="Thioredoxin_CS"/>
</dbReference>
<dbReference type="GO" id="GO:0015035">
    <property type="term" value="F:protein-disulfide reductase activity"/>
    <property type="evidence" value="ECO:0007669"/>
    <property type="project" value="TreeGrafter"/>
</dbReference>
<accession>A0A6C0BZX5</accession>
<keyword evidence="1" id="KW-0813">Transport</keyword>
<keyword evidence="5" id="KW-0472">Membrane</keyword>
<reference evidence="7" key="1">
    <citation type="journal article" date="2020" name="Nature">
        <title>Giant virus diversity and host interactions through global metagenomics.</title>
        <authorList>
            <person name="Schulz F."/>
            <person name="Roux S."/>
            <person name="Paez-Espino D."/>
            <person name="Jungbluth S."/>
            <person name="Walsh D.A."/>
            <person name="Denef V.J."/>
            <person name="McMahon K.D."/>
            <person name="Konstantinidis K.T."/>
            <person name="Eloe-Fadrosh E.A."/>
            <person name="Kyrpides N.C."/>
            <person name="Woyke T."/>
        </authorList>
    </citation>
    <scope>NUCLEOTIDE SEQUENCE</scope>
    <source>
        <strain evidence="7">GVMAG-M-3300020182-33</strain>
    </source>
</reference>
<proteinExistence type="predicted"/>
<name>A0A6C0BZX5_9ZZZZ</name>
<evidence type="ECO:0000256" key="3">
    <source>
        <dbReference type="ARBA" id="ARBA00023157"/>
    </source>
</evidence>
<protein>
    <recommendedName>
        <fullName evidence="6">Thioredoxin domain-containing protein</fullName>
    </recommendedName>
</protein>
<organism evidence="7">
    <name type="scientific">viral metagenome</name>
    <dbReference type="NCBI Taxonomy" id="1070528"/>
    <lineage>
        <taxon>unclassified sequences</taxon>
        <taxon>metagenomes</taxon>
        <taxon>organismal metagenomes</taxon>
    </lineage>
</organism>
<evidence type="ECO:0000256" key="5">
    <source>
        <dbReference type="SAM" id="Phobius"/>
    </source>
</evidence>
<dbReference type="Gene3D" id="3.40.30.10">
    <property type="entry name" value="Glutaredoxin"/>
    <property type="match status" value="1"/>
</dbReference>
<dbReference type="InterPro" id="IPR013766">
    <property type="entry name" value="Thioredoxin_domain"/>
</dbReference>
<dbReference type="PROSITE" id="PS51352">
    <property type="entry name" value="THIOREDOXIN_2"/>
    <property type="match status" value="1"/>
</dbReference>
<dbReference type="CDD" id="cd02947">
    <property type="entry name" value="TRX_family"/>
    <property type="match status" value="1"/>
</dbReference>
<feature type="domain" description="Thioredoxin" evidence="6">
    <location>
        <begin position="140"/>
        <end position="287"/>
    </location>
</feature>
<dbReference type="PANTHER" id="PTHR45663:SF11">
    <property type="entry name" value="GEO12009P1"/>
    <property type="match status" value="1"/>
</dbReference>
<keyword evidence="5" id="KW-0812">Transmembrane</keyword>
<evidence type="ECO:0000256" key="4">
    <source>
        <dbReference type="SAM" id="MobiDB-lite"/>
    </source>
</evidence>
<keyword evidence="5" id="KW-1133">Transmembrane helix</keyword>
<feature type="transmembrane region" description="Helical" evidence="5">
    <location>
        <begin position="112"/>
        <end position="133"/>
    </location>
</feature>
<dbReference type="Pfam" id="PF00085">
    <property type="entry name" value="Thioredoxin"/>
    <property type="match status" value="1"/>
</dbReference>
<feature type="compositionally biased region" description="Gly residues" evidence="4">
    <location>
        <begin position="170"/>
        <end position="181"/>
    </location>
</feature>
<sequence length="287" mass="30874">MHKICIVLIIHVPGSLIFFLWAYDKTMATASDAVFNDVFKRRFEDLSRLSSLYDSPASSDLSFVVAEPSASALPSSAKAVSQQPSCTSCETLARPLPCAEPGKGMLSGGTSWLLGLLLVVGVFLVIFGIYQLFRSSSERNRKPVLFPNLQLPNRLHGAVHMPSTPSTGIGFGPLAGSGGNGIEENDPDSIIPDENDNGVTIVFFHATWCGHCKQFKPIFEEAADAHGAKAKFKSVVSDVLQKSKHASKVPIQGFPTVFVFKNGQQVDSMVGNQGKDALLELIAKHTA</sequence>
<dbReference type="PRINTS" id="PR00421">
    <property type="entry name" value="THIOREDOXIN"/>
</dbReference>
<dbReference type="GO" id="GO:0005737">
    <property type="term" value="C:cytoplasm"/>
    <property type="evidence" value="ECO:0007669"/>
    <property type="project" value="TreeGrafter"/>
</dbReference>
<dbReference type="SUPFAM" id="SSF52833">
    <property type="entry name" value="Thioredoxin-like"/>
    <property type="match status" value="1"/>
</dbReference>
<evidence type="ECO:0000256" key="1">
    <source>
        <dbReference type="ARBA" id="ARBA00022448"/>
    </source>
</evidence>
<dbReference type="InterPro" id="IPR036249">
    <property type="entry name" value="Thioredoxin-like_sf"/>
</dbReference>
<evidence type="ECO:0000259" key="6">
    <source>
        <dbReference type="PROSITE" id="PS51352"/>
    </source>
</evidence>